<dbReference type="SUPFAM" id="SSF54593">
    <property type="entry name" value="Glyoxalase/Bleomycin resistance protein/Dihydroxybiphenyl dioxygenase"/>
    <property type="match status" value="1"/>
</dbReference>
<evidence type="ECO:0000259" key="1">
    <source>
        <dbReference type="PROSITE" id="PS51819"/>
    </source>
</evidence>
<dbReference type="KEGG" id="pshq:F3W81_20525"/>
<dbReference type="InterPro" id="IPR051332">
    <property type="entry name" value="Fosfomycin_Res_Enzymes"/>
</dbReference>
<name>A0A7L9WVA4_9RHOB</name>
<sequence>MDKFLISCIRSVELGVTDIASAEAFYTSVWGLELIAREGDKVFLAATGDDICVLELRASHRTELRKTTFRAASDEAFAELHRRVSASGAVMLRDIEPVSGPCGGTHFVFREPQGTVIEIVIGDMRKAATSDRTRAYRLSHVNFNSTNVADLVDFYRDVLGFDLTDRSGMMAFLRCNSDHHAVVLADADVNGLNHIAFMMPDWEGVMLGAGRMRDNGYEIGWGVGRHGPGDNVFAYFVAPDGAVIEYTAEVLQVDESYRVGSPKDWTWPAGRTDQWGIAPAKSDACKAAQLTLTFDEARK</sequence>
<dbReference type="Gene3D" id="3.10.180.10">
    <property type="entry name" value="2,3-Dihydroxybiphenyl 1,2-Dioxygenase, domain 1"/>
    <property type="match status" value="2"/>
</dbReference>
<protein>
    <submittedName>
        <fullName evidence="2">Glyoxalase</fullName>
    </submittedName>
</protein>
<dbReference type="EMBL" id="CP045201">
    <property type="protein sequence ID" value="QOL83010.1"/>
    <property type="molecule type" value="Genomic_DNA"/>
</dbReference>
<dbReference type="Proteomes" id="UP000594118">
    <property type="component" value="Chromosome"/>
</dbReference>
<dbReference type="AlphaFoldDB" id="A0A7L9WVA4"/>
<dbReference type="PANTHER" id="PTHR36113">
    <property type="entry name" value="LYASE, PUTATIVE-RELATED-RELATED"/>
    <property type="match status" value="1"/>
</dbReference>
<accession>A0A7L9WVA4</accession>
<feature type="domain" description="VOC" evidence="1">
    <location>
        <begin position="137"/>
        <end position="249"/>
    </location>
</feature>
<dbReference type="InterPro" id="IPR004360">
    <property type="entry name" value="Glyas_Fos-R_dOase_dom"/>
</dbReference>
<dbReference type="InterPro" id="IPR029068">
    <property type="entry name" value="Glyas_Bleomycin-R_OHBP_Dase"/>
</dbReference>
<dbReference type="Pfam" id="PF00903">
    <property type="entry name" value="Glyoxalase"/>
    <property type="match status" value="2"/>
</dbReference>
<dbReference type="InterPro" id="IPR037523">
    <property type="entry name" value="VOC_core"/>
</dbReference>
<reference evidence="2 3" key="1">
    <citation type="submission" date="2019-10" db="EMBL/GenBank/DDBJ databases">
        <title>Pseudopuniceibacterium sp. HQ09 islated from Antarctica.</title>
        <authorList>
            <person name="Liao L."/>
            <person name="Su S."/>
            <person name="Chen B."/>
            <person name="Yu Y."/>
        </authorList>
    </citation>
    <scope>NUCLEOTIDE SEQUENCE [LARGE SCALE GENOMIC DNA]</scope>
    <source>
        <strain evidence="2 3">HQ09</strain>
    </source>
</reference>
<feature type="domain" description="VOC" evidence="1">
    <location>
        <begin position="8"/>
        <end position="122"/>
    </location>
</feature>
<dbReference type="RefSeq" id="WP_193081448.1">
    <property type="nucleotide sequence ID" value="NZ_CP045201.1"/>
</dbReference>
<keyword evidence="3" id="KW-1185">Reference proteome</keyword>
<proteinExistence type="predicted"/>
<organism evidence="2 3">
    <name type="scientific">Pseudooceanicola spongiae</name>
    <dbReference type="NCBI Taxonomy" id="2613965"/>
    <lineage>
        <taxon>Bacteria</taxon>
        <taxon>Pseudomonadati</taxon>
        <taxon>Pseudomonadota</taxon>
        <taxon>Alphaproteobacteria</taxon>
        <taxon>Rhodobacterales</taxon>
        <taxon>Paracoccaceae</taxon>
        <taxon>Pseudooceanicola</taxon>
    </lineage>
</organism>
<evidence type="ECO:0000313" key="2">
    <source>
        <dbReference type="EMBL" id="QOL83010.1"/>
    </source>
</evidence>
<dbReference type="PANTHER" id="PTHR36113:SF3">
    <property type="entry name" value="SLL5075 PROTEIN"/>
    <property type="match status" value="1"/>
</dbReference>
<dbReference type="PROSITE" id="PS51819">
    <property type="entry name" value="VOC"/>
    <property type="match status" value="2"/>
</dbReference>
<gene>
    <name evidence="2" type="ORF">F3W81_20525</name>
</gene>
<evidence type="ECO:0000313" key="3">
    <source>
        <dbReference type="Proteomes" id="UP000594118"/>
    </source>
</evidence>